<accession>A0AAN5CTQ5</accession>
<sequence length="364" mass="41279">MSILLYEGQIRYYRTLISNRSISYRNLIFEEGHCVVVVLHVPLVLLVAAGRHVLRQFLRVLCLLQLVKVFLDPELLSEDLLVLLVRERVKLSLVEFHPLSHDVQLGLVIVFLLADGVLEEPLRLPLGVVEQRVRQDDNLHDEQTHRIRFTVAALDVHVLLDDRLDDGLVVAPAHLLQLARLVHLEFLPLHAHVDGLVPEFTRCDHIRHCLLVLLLRADVLNERDDEDRDERHWPDIDLNDGSSPVVLVVVVEALLRVVQVVVSLSLGVVLLERLVGSGDHSETLLRIRLVLLGLESIRMAGLGHLAVDLGQRRPVKLLTLDAQHVVAVLHAAVQLGREANRLHSRQHRQREQRLQQLQPGAHVL</sequence>
<dbReference type="AlphaFoldDB" id="A0AAN5CTQ5"/>
<organism evidence="1 2">
    <name type="scientific">Pristionchus mayeri</name>
    <dbReference type="NCBI Taxonomy" id="1317129"/>
    <lineage>
        <taxon>Eukaryota</taxon>
        <taxon>Metazoa</taxon>
        <taxon>Ecdysozoa</taxon>
        <taxon>Nematoda</taxon>
        <taxon>Chromadorea</taxon>
        <taxon>Rhabditida</taxon>
        <taxon>Rhabditina</taxon>
        <taxon>Diplogasteromorpha</taxon>
        <taxon>Diplogasteroidea</taxon>
        <taxon>Neodiplogasteridae</taxon>
        <taxon>Pristionchus</taxon>
    </lineage>
</organism>
<dbReference type="EMBL" id="BTRK01000004">
    <property type="protein sequence ID" value="GMR50230.1"/>
    <property type="molecule type" value="Genomic_DNA"/>
</dbReference>
<keyword evidence="2" id="KW-1185">Reference proteome</keyword>
<proteinExistence type="predicted"/>
<protein>
    <submittedName>
        <fullName evidence="1">Uncharacterized protein</fullName>
    </submittedName>
</protein>
<reference evidence="2" key="1">
    <citation type="submission" date="2022-10" db="EMBL/GenBank/DDBJ databases">
        <title>Genome assembly of Pristionchus species.</title>
        <authorList>
            <person name="Yoshida K."/>
            <person name="Sommer R.J."/>
        </authorList>
    </citation>
    <scope>NUCLEOTIDE SEQUENCE [LARGE SCALE GENOMIC DNA]</scope>
    <source>
        <strain evidence="2">RS5460</strain>
    </source>
</reference>
<gene>
    <name evidence="1" type="ORF">PMAYCL1PPCAC_20425</name>
</gene>
<name>A0AAN5CTQ5_9BILA</name>
<evidence type="ECO:0000313" key="1">
    <source>
        <dbReference type="EMBL" id="GMR50230.1"/>
    </source>
</evidence>
<evidence type="ECO:0000313" key="2">
    <source>
        <dbReference type="Proteomes" id="UP001328107"/>
    </source>
</evidence>
<feature type="non-terminal residue" evidence="1">
    <location>
        <position position="364"/>
    </location>
</feature>
<dbReference type="Proteomes" id="UP001328107">
    <property type="component" value="Unassembled WGS sequence"/>
</dbReference>
<comment type="caution">
    <text evidence="1">The sequence shown here is derived from an EMBL/GenBank/DDBJ whole genome shotgun (WGS) entry which is preliminary data.</text>
</comment>